<protein>
    <submittedName>
        <fullName evidence="3">Uncharacterized protein</fullName>
    </submittedName>
</protein>
<dbReference type="InterPro" id="IPR029498">
    <property type="entry name" value="HeLo_dom"/>
</dbReference>
<dbReference type="InterPro" id="IPR011009">
    <property type="entry name" value="Kinase-like_dom_sf"/>
</dbReference>
<evidence type="ECO:0000259" key="2">
    <source>
        <dbReference type="Pfam" id="PF24476"/>
    </source>
</evidence>
<dbReference type="AlphaFoldDB" id="A0A6A6XEV9"/>
<organism evidence="3 4">
    <name type="scientific">Melanomma pulvis-pyrius CBS 109.77</name>
    <dbReference type="NCBI Taxonomy" id="1314802"/>
    <lineage>
        <taxon>Eukaryota</taxon>
        <taxon>Fungi</taxon>
        <taxon>Dikarya</taxon>
        <taxon>Ascomycota</taxon>
        <taxon>Pezizomycotina</taxon>
        <taxon>Dothideomycetes</taxon>
        <taxon>Pleosporomycetidae</taxon>
        <taxon>Pleosporales</taxon>
        <taxon>Melanommataceae</taxon>
        <taxon>Melanomma</taxon>
    </lineage>
</organism>
<dbReference type="SUPFAM" id="SSF56112">
    <property type="entry name" value="Protein kinase-like (PK-like)"/>
    <property type="match status" value="1"/>
</dbReference>
<name>A0A6A6XEV9_9PLEO</name>
<proteinExistence type="predicted"/>
<evidence type="ECO:0000313" key="3">
    <source>
        <dbReference type="EMBL" id="KAF2794237.1"/>
    </source>
</evidence>
<accession>A0A6A6XEV9</accession>
<dbReference type="Proteomes" id="UP000799757">
    <property type="component" value="Unassembled WGS sequence"/>
</dbReference>
<dbReference type="OrthoDB" id="1911848at2759"/>
<dbReference type="EMBL" id="MU001898">
    <property type="protein sequence ID" value="KAF2794237.1"/>
    <property type="molecule type" value="Genomic_DNA"/>
</dbReference>
<gene>
    <name evidence="3" type="ORF">K505DRAFT_417263</name>
</gene>
<dbReference type="InterPro" id="IPR056002">
    <property type="entry name" value="DUF7580"/>
</dbReference>
<reference evidence="3" key="1">
    <citation type="journal article" date="2020" name="Stud. Mycol.">
        <title>101 Dothideomycetes genomes: a test case for predicting lifestyles and emergence of pathogens.</title>
        <authorList>
            <person name="Haridas S."/>
            <person name="Albert R."/>
            <person name="Binder M."/>
            <person name="Bloem J."/>
            <person name="Labutti K."/>
            <person name="Salamov A."/>
            <person name="Andreopoulos B."/>
            <person name="Baker S."/>
            <person name="Barry K."/>
            <person name="Bills G."/>
            <person name="Bluhm B."/>
            <person name="Cannon C."/>
            <person name="Castanera R."/>
            <person name="Culley D."/>
            <person name="Daum C."/>
            <person name="Ezra D."/>
            <person name="Gonzalez J."/>
            <person name="Henrissat B."/>
            <person name="Kuo A."/>
            <person name="Liang C."/>
            <person name="Lipzen A."/>
            <person name="Lutzoni F."/>
            <person name="Magnuson J."/>
            <person name="Mondo S."/>
            <person name="Nolan M."/>
            <person name="Ohm R."/>
            <person name="Pangilinan J."/>
            <person name="Park H.-J."/>
            <person name="Ramirez L."/>
            <person name="Alfaro M."/>
            <person name="Sun H."/>
            <person name="Tritt A."/>
            <person name="Yoshinaga Y."/>
            <person name="Zwiers L.-H."/>
            <person name="Turgeon B."/>
            <person name="Goodwin S."/>
            <person name="Spatafora J."/>
            <person name="Crous P."/>
            <person name="Grigoriev I."/>
        </authorList>
    </citation>
    <scope>NUCLEOTIDE SEQUENCE</scope>
    <source>
        <strain evidence="3">CBS 109.77</strain>
    </source>
</reference>
<evidence type="ECO:0000313" key="4">
    <source>
        <dbReference type="Proteomes" id="UP000799757"/>
    </source>
</evidence>
<dbReference type="Pfam" id="PF24476">
    <property type="entry name" value="DUF7580"/>
    <property type="match status" value="1"/>
</dbReference>
<evidence type="ECO:0000259" key="1">
    <source>
        <dbReference type="Pfam" id="PF14479"/>
    </source>
</evidence>
<dbReference type="Gene3D" id="1.10.510.10">
    <property type="entry name" value="Transferase(Phosphotransferase) domain 1"/>
    <property type="match status" value="1"/>
</dbReference>
<dbReference type="PANTHER" id="PTHR37542">
    <property type="entry name" value="HELO DOMAIN-CONTAINING PROTEIN-RELATED"/>
    <property type="match status" value="1"/>
</dbReference>
<feature type="domain" description="DUF7580" evidence="2">
    <location>
        <begin position="366"/>
        <end position="557"/>
    </location>
</feature>
<dbReference type="Gene3D" id="1.20.120.1020">
    <property type="entry name" value="Prion-inhibition and propagation, HeLo domain"/>
    <property type="match status" value="1"/>
</dbReference>
<dbReference type="InterPro" id="IPR038305">
    <property type="entry name" value="HeLo_sf"/>
</dbReference>
<keyword evidence="4" id="KW-1185">Reference proteome</keyword>
<dbReference type="PANTHER" id="PTHR37542:SF3">
    <property type="entry name" value="PRION-INHIBITION AND PROPAGATION HELO DOMAIN-CONTAINING PROTEIN"/>
    <property type="match status" value="1"/>
</dbReference>
<sequence>MAEITLAVAPIAYKVLKGAWGALDDALGFSEDSEDLLLRLETIRAHLSIWASLSNLNDGMLRPGLLPFDTLIADLLKRIYELVSDVTHIENKYGLVLLVGNGALKPKGMIVQMRRSLQTTLANSNAQSKLGQLVQREALRKEKSVKNETTVAKRCSWAIRDKKKFSRFVDLIEIHVNGLHKLLPDAERKQIQQNETRFGLQVVEGLSDTESLSQLGNGQSVYQGSSQIDVSCLAQWKAIAINKVSTNSFGVLEGEGLRARSIEPLDRTKMRFLKRGRMDPDSCYLFEKKEYDTNITDTEKDLLKERVRKLVTLLSNHRAQTQLHTLEAVDYMEDPEFHCWWIVFRFPSLMIGPISNNSEPISLRQLYSLTWKPPLEQRYALAKRLAITFTKLYGSDWMHKGINSTNIIFPQLHNEECDQSFRSLDSALIQGFSYSRQRTETQTIDRGKVLGDLESAIYRHPNYQGEAASGYKIHYDIYSLGLVLLELAIWAPVMSLLAASPKRKPPVDLAPGMTHFHHLEAVELKRRVMIRVEHDVPYRAGTKYAEVVRWCLNLEGPISPIEFYNTVVIMLDGLCS</sequence>
<dbReference type="Pfam" id="PF14479">
    <property type="entry name" value="HeLo"/>
    <property type="match status" value="1"/>
</dbReference>
<feature type="domain" description="Prion-inhibition and propagation HeLo" evidence="1">
    <location>
        <begin position="23"/>
        <end position="215"/>
    </location>
</feature>